<comment type="cofactor">
    <cofactor evidence="1">
        <name>Fe(2+)</name>
        <dbReference type="ChEBI" id="CHEBI:29033"/>
    </cofactor>
</comment>
<dbReference type="PANTHER" id="PTHR13096:SF8">
    <property type="entry name" value="RIBOSOMAL OXYGENASE 1"/>
    <property type="match status" value="1"/>
</dbReference>
<dbReference type="AlphaFoldDB" id="A0A936NA83"/>
<evidence type="ECO:0000256" key="1">
    <source>
        <dbReference type="ARBA" id="ARBA00001954"/>
    </source>
</evidence>
<protein>
    <recommendedName>
        <fullName evidence="4">JmjC domain-containing protein</fullName>
    </recommendedName>
</protein>
<organism evidence="5 6">
    <name type="scientific">Candidatus Neomicrothrix subdominans</name>
    <dbReference type="NCBI Taxonomy" id="2954438"/>
    <lineage>
        <taxon>Bacteria</taxon>
        <taxon>Bacillati</taxon>
        <taxon>Actinomycetota</taxon>
        <taxon>Acidimicrobiia</taxon>
        <taxon>Acidimicrobiales</taxon>
        <taxon>Microthrixaceae</taxon>
        <taxon>Candidatus Neomicrothrix</taxon>
    </lineage>
</organism>
<dbReference type="PROSITE" id="PS51184">
    <property type="entry name" value="JMJC"/>
    <property type="match status" value="1"/>
</dbReference>
<evidence type="ECO:0000259" key="4">
    <source>
        <dbReference type="PROSITE" id="PS51184"/>
    </source>
</evidence>
<gene>
    <name evidence="5" type="ORF">IPN02_06735</name>
</gene>
<keyword evidence="2" id="KW-0479">Metal-binding</keyword>
<feature type="domain" description="JmjC" evidence="4">
    <location>
        <begin position="144"/>
        <end position="283"/>
    </location>
</feature>
<proteinExistence type="predicted"/>
<dbReference type="InterPro" id="IPR003347">
    <property type="entry name" value="JmjC_dom"/>
</dbReference>
<evidence type="ECO:0000256" key="3">
    <source>
        <dbReference type="ARBA" id="ARBA00023004"/>
    </source>
</evidence>
<comment type="caution">
    <text evidence="5">The sequence shown here is derived from an EMBL/GenBank/DDBJ whole genome shotgun (WGS) entry which is preliminary data.</text>
</comment>
<dbReference type="Proteomes" id="UP000727993">
    <property type="component" value="Unassembled WGS sequence"/>
</dbReference>
<dbReference type="Pfam" id="PF08007">
    <property type="entry name" value="JmjC_2"/>
    <property type="match status" value="1"/>
</dbReference>
<dbReference type="PANTHER" id="PTHR13096">
    <property type="entry name" value="MINA53 MYC INDUCED NUCLEAR ANTIGEN"/>
    <property type="match status" value="1"/>
</dbReference>
<dbReference type="Gene3D" id="2.60.120.650">
    <property type="entry name" value="Cupin"/>
    <property type="match status" value="1"/>
</dbReference>
<accession>A0A936NA83</accession>
<evidence type="ECO:0000313" key="5">
    <source>
        <dbReference type="EMBL" id="MBK9296540.1"/>
    </source>
</evidence>
<evidence type="ECO:0000256" key="2">
    <source>
        <dbReference type="ARBA" id="ARBA00022723"/>
    </source>
</evidence>
<name>A0A936NA83_9ACTN</name>
<evidence type="ECO:0000313" key="6">
    <source>
        <dbReference type="Proteomes" id="UP000727993"/>
    </source>
</evidence>
<dbReference type="SUPFAM" id="SSF51197">
    <property type="entry name" value="Clavaminate synthase-like"/>
    <property type="match status" value="1"/>
</dbReference>
<dbReference type="GO" id="GO:0046872">
    <property type="term" value="F:metal ion binding"/>
    <property type="evidence" value="ECO:0007669"/>
    <property type="project" value="UniProtKB-KW"/>
</dbReference>
<reference evidence="5 6" key="1">
    <citation type="submission" date="2020-10" db="EMBL/GenBank/DDBJ databases">
        <title>Connecting structure to function with the recovery of over 1000 high-quality activated sludge metagenome-assembled genomes encoding full-length rRNA genes using long-read sequencing.</title>
        <authorList>
            <person name="Singleton C.M."/>
            <person name="Petriglieri F."/>
            <person name="Kristensen J.M."/>
            <person name="Kirkegaard R.H."/>
            <person name="Michaelsen T.Y."/>
            <person name="Andersen M.H."/>
            <person name="Karst S.M."/>
            <person name="Dueholm M.S."/>
            <person name="Nielsen P.H."/>
            <person name="Albertsen M."/>
        </authorList>
    </citation>
    <scope>NUCLEOTIDE SEQUENCE [LARGE SCALE GENOMIC DNA]</scope>
    <source>
        <strain evidence="5">Lyne_18-Q3-R50-59_MAXAC.006</strain>
    </source>
</reference>
<keyword evidence="3" id="KW-0408">Iron</keyword>
<dbReference type="EMBL" id="JADJZA010000003">
    <property type="protein sequence ID" value="MBK9296540.1"/>
    <property type="molecule type" value="Genomic_DNA"/>
</dbReference>
<sequence>MSVFHVGWNTLGSEHIGRLRVLDATAEGLEADLAAARGRARGAASVRLQAAFPDFDFVAIARRSGTADPRTVECDPEFVSWLDPDDALDAVLLANNVGDAIAANSPAIKLARDGDYLPLRPIVMSQKHQALDPSLLAGIVRSDVGLVINSVDSRVPKWSRLVDDLRTVTDSDVRINAYVADGTASGFGPHWDDHDVIVVQTTGAKLWSFHQPSGPAPHRAVTPSEVGPLVGDLYRLKVGEGVFVPHGIGHNVICADSLAVHLTIGFLRPSPLDVLEAMAQPAHQLPAMRVPFVFHPDGPLDSDTPSLGDPDAFGAAVGELGGTLFESAVQAIRLGASRPPFAGPIALLRATADPMEQEPWVACSFGLGLGWVDGAADDRFLIAAHGGVFDLPESLGQLVTSLADGRYLAWRDFVAALPRAERSRAPEVLDELVAIGLIADARVGDAPPETRYW</sequence>
<dbReference type="InterPro" id="IPR039994">
    <property type="entry name" value="NO66-like"/>
</dbReference>